<dbReference type="InterPro" id="IPR007310">
    <property type="entry name" value="Aerobactin_biosyn_IucA/IucC_N"/>
</dbReference>
<dbReference type="OrthoDB" id="226976at2157"/>
<feature type="domain" description="Aerobactin siderophore biosynthesis IucA/IucC-like C-terminal" evidence="4">
    <location>
        <begin position="452"/>
        <end position="615"/>
    </location>
</feature>
<feature type="compositionally biased region" description="Basic and acidic residues" evidence="2">
    <location>
        <begin position="89"/>
        <end position="102"/>
    </location>
</feature>
<dbReference type="Gene3D" id="1.10.510.40">
    <property type="match status" value="1"/>
</dbReference>
<evidence type="ECO:0000313" key="6">
    <source>
        <dbReference type="Proteomes" id="UP000011559"/>
    </source>
</evidence>
<evidence type="ECO:0000313" key="5">
    <source>
        <dbReference type="EMBL" id="ELZ63715.1"/>
    </source>
</evidence>
<feature type="compositionally biased region" description="Basic and acidic residues" evidence="2">
    <location>
        <begin position="643"/>
        <end position="659"/>
    </location>
</feature>
<organism evidence="5 6">
    <name type="scientific">Haloferax prahovense (strain DSM 18310 / JCM 13924 / TL6)</name>
    <dbReference type="NCBI Taxonomy" id="1227461"/>
    <lineage>
        <taxon>Archaea</taxon>
        <taxon>Methanobacteriati</taxon>
        <taxon>Methanobacteriota</taxon>
        <taxon>Stenosarchaea group</taxon>
        <taxon>Halobacteria</taxon>
        <taxon>Halobacteriales</taxon>
        <taxon>Haloferacaceae</taxon>
        <taxon>Haloferax</taxon>
    </lineage>
</organism>
<feature type="compositionally biased region" description="Acidic residues" evidence="2">
    <location>
        <begin position="103"/>
        <end position="114"/>
    </location>
</feature>
<dbReference type="GO" id="GO:0016881">
    <property type="term" value="F:acid-amino acid ligase activity"/>
    <property type="evidence" value="ECO:0007669"/>
    <property type="project" value="UniProtKB-ARBA"/>
</dbReference>
<dbReference type="AlphaFoldDB" id="M0FUS3"/>
<accession>M0FUS3</accession>
<evidence type="ECO:0000259" key="3">
    <source>
        <dbReference type="Pfam" id="PF04183"/>
    </source>
</evidence>
<feature type="region of interest" description="Disordered" evidence="2">
    <location>
        <begin position="628"/>
        <end position="659"/>
    </location>
</feature>
<evidence type="ECO:0000256" key="2">
    <source>
        <dbReference type="SAM" id="MobiDB-lite"/>
    </source>
</evidence>
<dbReference type="PANTHER" id="PTHR34384:SF6">
    <property type="entry name" value="STAPHYLOFERRIN B SYNTHASE"/>
    <property type="match status" value="1"/>
</dbReference>
<dbReference type="Pfam" id="PF06276">
    <property type="entry name" value="FhuF"/>
    <property type="match status" value="1"/>
</dbReference>
<dbReference type="Gene3D" id="6.10.250.3370">
    <property type="match status" value="1"/>
</dbReference>
<dbReference type="InterPro" id="IPR022770">
    <property type="entry name" value="IucA/IucC-like_C"/>
</dbReference>
<keyword evidence="6" id="KW-1185">Reference proteome</keyword>
<sequence length="659" mass="74638">MNGPELRTNGRTGRTGQIDGLETLQTALDADRWADVSRDLLTKLFEEFLYEELLDPEARGTDGEWTRYRLDYDGVVYRFAAQSRPFDSYRVDPDSIERRDGDVGGEVESEDADENPNGNGDGEGWRPATDPVQFLLDARGSLGVAPETASHLVREYNNTLVADAHIDARKADADESLLDMPYAAVEGEMEGHPWFTINKGRIGFGYDDYRAYAPECKTPQSLVWVAAHRDRADFRSVEGLRYESLMAQQLGEAAAEFDATLRAGGHDPDDYYYLPVHEWQWKNTVAQLFAKDIAAGDIVPLGTGPDSYLPQQSVRTLTNLTDPEKPHVKVPIRVLNTIVYRGLPGEQARAAPRVTEYVQSIRDDDPFLRDDCELVLPGEIASLNYDHPEFSQLDDAPYQYHELLGAVWRESVEALVDDDEQVLTLSALMHEDADGTPVVSTLAERAGCSIDEWLADCFDVLLPPLLHYLYRYGMVFMPHGTNTMLVLRDGRPTRLAVKDYVDEIAVSETRLPELDRLPDDLYEHDDIVHRKSPDGMCQHIVGTLFVCVLRYVADRLERREGYDETRLWRQVRASIERYHERFPELEDRFELFDLFKPEYDKLCLNRNRLVEYGYDDDHAPPAVTAHGTVSNALSDLEPATRAGIEDGDRVPESDARGDR</sequence>
<dbReference type="PANTHER" id="PTHR34384">
    <property type="entry name" value="L-2,3-DIAMINOPROPANOATE--CITRATE LIGASE"/>
    <property type="match status" value="1"/>
</dbReference>
<comment type="pathway">
    <text evidence="1">Siderophore biosynthesis.</text>
</comment>
<dbReference type="RefSeq" id="WP_008097024.1">
    <property type="nucleotide sequence ID" value="NZ_AOLG01000057.1"/>
</dbReference>
<reference evidence="5 6" key="1">
    <citation type="journal article" date="2014" name="PLoS Genet.">
        <title>Phylogenetically driven sequencing of extremely halophilic archaea reveals strategies for static and dynamic osmo-response.</title>
        <authorList>
            <person name="Becker E.A."/>
            <person name="Seitzer P.M."/>
            <person name="Tritt A."/>
            <person name="Larsen D."/>
            <person name="Krusor M."/>
            <person name="Yao A.I."/>
            <person name="Wu D."/>
            <person name="Madern D."/>
            <person name="Eisen J.A."/>
            <person name="Darling A.E."/>
            <person name="Facciotti M.T."/>
        </authorList>
    </citation>
    <scope>NUCLEOTIDE SEQUENCE [LARGE SCALE GENOMIC DNA]</scope>
    <source>
        <strain evidence="6">DSM 18310 / JCM 13924 / TL6</strain>
    </source>
</reference>
<dbReference type="InterPro" id="IPR037455">
    <property type="entry name" value="LucA/IucC-like"/>
</dbReference>
<dbReference type="PATRIC" id="fig|1227461.3.peg.3722"/>
<evidence type="ECO:0000256" key="1">
    <source>
        <dbReference type="ARBA" id="ARBA00004924"/>
    </source>
</evidence>
<evidence type="ECO:0000259" key="4">
    <source>
        <dbReference type="Pfam" id="PF06276"/>
    </source>
</evidence>
<feature type="domain" description="Aerobactin siderophore biosynthesis IucA/IucC N-terminal" evidence="3">
    <location>
        <begin position="182"/>
        <end position="430"/>
    </location>
</feature>
<dbReference type="GO" id="GO:0019290">
    <property type="term" value="P:siderophore biosynthetic process"/>
    <property type="evidence" value="ECO:0007669"/>
    <property type="project" value="InterPro"/>
</dbReference>
<name>M0FUS3_HALPT</name>
<comment type="caution">
    <text evidence="5">The sequence shown here is derived from an EMBL/GenBank/DDBJ whole genome shotgun (WGS) entry which is preliminary data.</text>
</comment>
<feature type="region of interest" description="Disordered" evidence="2">
    <location>
        <begin position="89"/>
        <end position="129"/>
    </location>
</feature>
<gene>
    <name evidence="5" type="ORF">C457_18928</name>
</gene>
<proteinExistence type="predicted"/>
<protein>
    <submittedName>
        <fullName evidence="5">Siderophore biosynthesis protein</fullName>
    </submittedName>
</protein>
<dbReference type="EMBL" id="AOLG01000057">
    <property type="protein sequence ID" value="ELZ63715.1"/>
    <property type="molecule type" value="Genomic_DNA"/>
</dbReference>
<dbReference type="Gene3D" id="3.30.310.280">
    <property type="match status" value="1"/>
</dbReference>
<dbReference type="Pfam" id="PF04183">
    <property type="entry name" value="IucA_IucC"/>
    <property type="match status" value="1"/>
</dbReference>
<dbReference type="Proteomes" id="UP000011559">
    <property type="component" value="Unassembled WGS sequence"/>
</dbReference>